<evidence type="ECO:0000313" key="2">
    <source>
        <dbReference type="Proteomes" id="UP000572984"/>
    </source>
</evidence>
<keyword evidence="2" id="KW-1185">Reference proteome</keyword>
<evidence type="ECO:0000313" key="1">
    <source>
        <dbReference type="EMBL" id="MBA1159140.1"/>
    </source>
</evidence>
<organism evidence="1 2">
    <name type="scientific">Microvirga mediterraneensis</name>
    <dbReference type="NCBI Taxonomy" id="2754695"/>
    <lineage>
        <taxon>Bacteria</taxon>
        <taxon>Pseudomonadati</taxon>
        <taxon>Pseudomonadota</taxon>
        <taxon>Alphaproteobacteria</taxon>
        <taxon>Hyphomicrobiales</taxon>
        <taxon>Methylobacteriaceae</taxon>
        <taxon>Microvirga</taxon>
    </lineage>
</organism>
<reference evidence="1 2" key="1">
    <citation type="submission" date="2020-07" db="EMBL/GenBank/DDBJ databases">
        <title>Draft genome and description of Microvirga mediterraneensis Marseille-Q2068 sp. nov.</title>
        <authorList>
            <person name="Boxberger M."/>
        </authorList>
    </citation>
    <scope>NUCLEOTIDE SEQUENCE [LARGE SCALE GENOMIC DNA]</scope>
    <source>
        <strain evidence="1 2">Marseille-Q2068</strain>
    </source>
</reference>
<proteinExistence type="predicted"/>
<dbReference type="AlphaFoldDB" id="A0A838BV59"/>
<gene>
    <name evidence="1" type="ORF">H0S73_23935</name>
</gene>
<dbReference type="EMBL" id="JACDXJ010000003">
    <property type="protein sequence ID" value="MBA1159140.1"/>
    <property type="molecule type" value="Genomic_DNA"/>
</dbReference>
<accession>A0A838BV59</accession>
<dbReference type="RefSeq" id="WP_181054740.1">
    <property type="nucleotide sequence ID" value="NZ_JACDXJ010000003.1"/>
</dbReference>
<comment type="caution">
    <text evidence="1">The sequence shown here is derived from an EMBL/GenBank/DDBJ whole genome shotgun (WGS) entry which is preliminary data.</text>
</comment>
<dbReference type="Proteomes" id="UP000572984">
    <property type="component" value="Unassembled WGS sequence"/>
</dbReference>
<name>A0A838BV59_9HYPH</name>
<protein>
    <submittedName>
        <fullName evidence="1">Uncharacterized protein</fullName>
    </submittedName>
</protein>
<sequence length="54" mass="5863">MQKFPEGVAEYAPSGLKGIALFRIVPEVISILDYRKGFGHADLVTDIGNVEGRS</sequence>